<evidence type="ECO:0000313" key="7">
    <source>
        <dbReference type="Proteomes" id="UP000326865"/>
    </source>
</evidence>
<dbReference type="RefSeq" id="WP_152119740.1">
    <property type="nucleotide sequence ID" value="NZ_QJOW01000002.1"/>
</dbReference>
<evidence type="ECO:0000313" key="6">
    <source>
        <dbReference type="Proteomes" id="UP000326302"/>
    </source>
</evidence>
<dbReference type="EMBL" id="QJOW01000002">
    <property type="protein sequence ID" value="KAB7516860.1"/>
    <property type="molecule type" value="Genomic_DNA"/>
</dbReference>
<dbReference type="EMBL" id="QMDY01000001">
    <property type="protein sequence ID" value="KAB7520013.1"/>
    <property type="molecule type" value="Genomic_DNA"/>
</dbReference>
<comment type="caution">
    <text evidence="3">The sequence shown here is derived from an EMBL/GenBank/DDBJ whole genome shotgun (WGS) entry which is preliminary data.</text>
</comment>
<evidence type="ECO:0000313" key="3">
    <source>
        <dbReference type="EMBL" id="KAB7516860.1"/>
    </source>
</evidence>
<accession>A0A5N5UEF0</accession>
<proteinExistence type="predicted"/>
<feature type="transmembrane region" description="Helical" evidence="1">
    <location>
        <begin position="70"/>
        <end position="91"/>
    </location>
</feature>
<dbReference type="AlphaFoldDB" id="A0A5N5UEF0"/>
<organism evidence="3 6">
    <name type="scientific">Halosegnis rubeus</name>
    <dbReference type="NCBI Taxonomy" id="2212850"/>
    <lineage>
        <taxon>Archaea</taxon>
        <taxon>Methanobacteriati</taxon>
        <taxon>Methanobacteriota</taxon>
        <taxon>Stenosarchaea group</taxon>
        <taxon>Halobacteria</taxon>
        <taxon>Halobacteriales</taxon>
        <taxon>Natronomonadaceae</taxon>
        <taxon>Halosegnis</taxon>
    </lineage>
</organism>
<evidence type="ECO:0000256" key="1">
    <source>
        <dbReference type="SAM" id="Phobius"/>
    </source>
</evidence>
<protein>
    <submittedName>
        <fullName evidence="3">Uncharacterized protein</fullName>
    </submittedName>
</protein>
<dbReference type="OrthoDB" id="382251at2157"/>
<keyword evidence="7" id="KW-1185">Reference proteome</keyword>
<dbReference type="Proteomes" id="UP000326865">
    <property type="component" value="Unassembled WGS sequence"/>
</dbReference>
<dbReference type="Proteomes" id="UP000326207">
    <property type="component" value="Unassembled WGS sequence"/>
</dbReference>
<reference evidence="5 6" key="1">
    <citation type="submission" date="2019-10" db="EMBL/GenBank/DDBJ databases">
        <title>Unraveling microbial dark matter from salterns through culturing: the case of the genus Halosegnis.</title>
        <authorList>
            <person name="Duran-Viseras A."/>
            <person name="Andrei A.-S."/>
            <person name="Vera-Gargallo B."/>
            <person name="Ghai R."/>
            <person name="Sanchez-Porro C."/>
            <person name="Ventosa A."/>
        </authorList>
    </citation>
    <scope>NUCLEOTIDE SEQUENCE [LARGE SCALE GENOMIC DNA]</scope>
    <source>
        <strain evidence="3 6">F17-44</strain>
        <strain evidence="2 7">F18-79</strain>
        <strain evidence="4 5">F19-13</strain>
    </source>
</reference>
<keyword evidence="1" id="KW-0812">Transmembrane</keyword>
<sequence length="336" mass="36436">MDSVRALARQARPKRVAHALFSRHASDWRRARSSRTERVDGYVVRLYTWAWLAALAVGTATAATRPTVRSGLLVGLATVVGVRLLLVRVGFARLRFARWRRDRRLDHAMPHAAATLRRCVAGTTDRERLFGAVVRTSDGPTAQAFASLRDRATLEGAGSALESTARTTRSSAFADCCRALCGPEETLPARLDALDTTRERGEIEKFAEGVATTLRTRTRPRTRRRQTAECERFLDAVAADLRAGATLAASVEHAADGEYDAFAPELDRLAGGVAVDGPRATRHAFEQSADAVDAPAARRHLRRVAAALACDCSPEVAVGGVTDAITPTSVEKRQRS</sequence>
<gene>
    <name evidence="2" type="ORF">DM867_01945</name>
    <name evidence="3" type="ORF">DMP03_05705</name>
    <name evidence="4" type="ORF">DP108_01830</name>
</gene>
<name>A0A5N5UEF0_9EURY</name>
<evidence type="ECO:0000313" key="2">
    <source>
        <dbReference type="EMBL" id="KAB7515927.1"/>
    </source>
</evidence>
<feature type="transmembrane region" description="Helical" evidence="1">
    <location>
        <begin position="42"/>
        <end position="64"/>
    </location>
</feature>
<dbReference type="Proteomes" id="UP000326302">
    <property type="component" value="Unassembled WGS sequence"/>
</dbReference>
<accession>A0A5N5UMX9</accession>
<keyword evidence="1" id="KW-0472">Membrane</keyword>
<evidence type="ECO:0000313" key="4">
    <source>
        <dbReference type="EMBL" id="KAB7520013.1"/>
    </source>
</evidence>
<accession>A0A5N5UBM3</accession>
<evidence type="ECO:0000313" key="5">
    <source>
        <dbReference type="Proteomes" id="UP000326207"/>
    </source>
</evidence>
<keyword evidence="1" id="KW-1133">Transmembrane helix</keyword>
<dbReference type="EMBL" id="QKKZ01000001">
    <property type="protein sequence ID" value="KAB7515927.1"/>
    <property type="molecule type" value="Genomic_DNA"/>
</dbReference>